<dbReference type="Gene3D" id="3.60.15.10">
    <property type="entry name" value="Ribonuclease Z/Hydroxyacylglutathione hydrolase-like"/>
    <property type="match status" value="1"/>
</dbReference>
<dbReference type="InterPro" id="IPR036866">
    <property type="entry name" value="RibonucZ/Hydroxyglut_hydro"/>
</dbReference>
<proteinExistence type="predicted"/>
<dbReference type="SUPFAM" id="SSF56281">
    <property type="entry name" value="Metallo-hydrolase/oxidoreductase"/>
    <property type="match status" value="1"/>
</dbReference>
<dbReference type="CDD" id="cd16279">
    <property type="entry name" value="metallo-hydrolase-like_MBL-fold"/>
    <property type="match status" value="1"/>
</dbReference>
<dbReference type="AlphaFoldDB" id="A0A916ZD38"/>
<dbReference type="EMBL" id="BMIQ01000001">
    <property type="protein sequence ID" value="GGD89108.1"/>
    <property type="molecule type" value="Genomic_DNA"/>
</dbReference>
<dbReference type="RefSeq" id="WP_188906616.1">
    <property type="nucleotide sequence ID" value="NZ_BMIQ01000001.1"/>
</dbReference>
<comment type="caution">
    <text evidence="2">The sequence shown here is derived from an EMBL/GenBank/DDBJ whole genome shotgun (WGS) entry which is preliminary data.</text>
</comment>
<evidence type="ECO:0000313" key="3">
    <source>
        <dbReference type="Proteomes" id="UP000644699"/>
    </source>
</evidence>
<dbReference type="PANTHER" id="PTHR42663">
    <property type="entry name" value="HYDROLASE C777.06C-RELATED-RELATED"/>
    <property type="match status" value="1"/>
</dbReference>
<dbReference type="Pfam" id="PF12706">
    <property type="entry name" value="Lactamase_B_2"/>
    <property type="match status" value="1"/>
</dbReference>
<dbReference type="SMART" id="SM00849">
    <property type="entry name" value="Lactamase_B"/>
    <property type="match status" value="1"/>
</dbReference>
<organism evidence="2 3">
    <name type="scientific">Aureimonas endophytica</name>
    <dbReference type="NCBI Taxonomy" id="2027858"/>
    <lineage>
        <taxon>Bacteria</taxon>
        <taxon>Pseudomonadati</taxon>
        <taxon>Pseudomonadota</taxon>
        <taxon>Alphaproteobacteria</taxon>
        <taxon>Hyphomicrobiales</taxon>
        <taxon>Aurantimonadaceae</taxon>
        <taxon>Aureimonas</taxon>
    </lineage>
</organism>
<reference evidence="2" key="2">
    <citation type="submission" date="2020-09" db="EMBL/GenBank/DDBJ databases">
        <authorList>
            <person name="Sun Q."/>
            <person name="Zhou Y."/>
        </authorList>
    </citation>
    <scope>NUCLEOTIDE SEQUENCE</scope>
    <source>
        <strain evidence="2">CGMCC 1.15367</strain>
    </source>
</reference>
<evidence type="ECO:0000259" key="1">
    <source>
        <dbReference type="SMART" id="SM00849"/>
    </source>
</evidence>
<evidence type="ECO:0000313" key="2">
    <source>
        <dbReference type="EMBL" id="GGD89108.1"/>
    </source>
</evidence>
<name>A0A916ZD38_9HYPH</name>
<protein>
    <submittedName>
        <fullName evidence="2">Phosphoribosyl 1,2-cyclic phosphodiesterase</fullName>
    </submittedName>
</protein>
<keyword evidence="3" id="KW-1185">Reference proteome</keyword>
<dbReference type="PANTHER" id="PTHR42663:SF6">
    <property type="entry name" value="HYDROLASE C777.06C-RELATED"/>
    <property type="match status" value="1"/>
</dbReference>
<dbReference type="InterPro" id="IPR001279">
    <property type="entry name" value="Metallo-B-lactamas"/>
</dbReference>
<sequence length="269" mass="29730">MSDRLRLTILGCGSSPGTPRITGDWGACDPTNPRNRRLRASALVQRVSAQGETNVLIDCGPDLRAQIIASGIRHLDAVLVTHPHADHIHGIDDLRGFALDQRRIIPIHADDATYDRMFEAFRYCFERAPGSSYDPIVTRQAIMESQGFAIEGAGGRLDILPFRQIHGAIHSLGFRFGPLAYCSDVSDFPQGAIRALGGCRHIVIDALQYRPHPSHLSLDQALGWIERLGVESATLTHMHTPLDYETLLGELPRHVRPAFDGMVLEFDLT</sequence>
<reference evidence="2" key="1">
    <citation type="journal article" date="2014" name="Int. J. Syst. Evol. Microbiol.">
        <title>Complete genome sequence of Corynebacterium casei LMG S-19264T (=DSM 44701T), isolated from a smear-ripened cheese.</title>
        <authorList>
            <consortium name="US DOE Joint Genome Institute (JGI-PGF)"/>
            <person name="Walter F."/>
            <person name="Albersmeier A."/>
            <person name="Kalinowski J."/>
            <person name="Ruckert C."/>
        </authorList>
    </citation>
    <scope>NUCLEOTIDE SEQUENCE</scope>
    <source>
        <strain evidence="2">CGMCC 1.15367</strain>
    </source>
</reference>
<dbReference type="Proteomes" id="UP000644699">
    <property type="component" value="Unassembled WGS sequence"/>
</dbReference>
<feature type="domain" description="Metallo-beta-lactamase" evidence="1">
    <location>
        <begin position="38"/>
        <end position="239"/>
    </location>
</feature>
<gene>
    <name evidence="2" type="ORF">GCM10011390_04840</name>
</gene>
<accession>A0A916ZD38</accession>